<evidence type="ECO:0000256" key="2">
    <source>
        <dbReference type="ARBA" id="ARBA00022776"/>
    </source>
</evidence>
<dbReference type="Proteomes" id="UP001292094">
    <property type="component" value="Unassembled WGS sequence"/>
</dbReference>
<keyword evidence="6" id="KW-1185">Reference proteome</keyword>
<dbReference type="EMBL" id="JAWZYT010002791">
    <property type="protein sequence ID" value="KAK4302032.1"/>
    <property type="molecule type" value="Genomic_DNA"/>
</dbReference>
<evidence type="ECO:0000256" key="1">
    <source>
        <dbReference type="ARBA" id="ARBA00022618"/>
    </source>
</evidence>
<accession>A0AAE1P7E1</accession>
<keyword evidence="2" id="KW-0498">Mitosis</keyword>
<dbReference type="GO" id="GO:0045842">
    <property type="term" value="P:positive regulation of mitotic metaphase/anaphase transition"/>
    <property type="evidence" value="ECO:0007669"/>
    <property type="project" value="TreeGrafter"/>
</dbReference>
<dbReference type="AlphaFoldDB" id="A0AAE1P7E1"/>
<evidence type="ECO:0000256" key="3">
    <source>
        <dbReference type="ARBA" id="ARBA00022786"/>
    </source>
</evidence>
<keyword evidence="4" id="KW-0131">Cell cycle</keyword>
<name>A0AAE1P7E1_9EUCA</name>
<dbReference type="GO" id="GO:0005680">
    <property type="term" value="C:anaphase-promoting complex"/>
    <property type="evidence" value="ECO:0007669"/>
    <property type="project" value="InterPro"/>
</dbReference>
<proteinExistence type="predicted"/>
<keyword evidence="3" id="KW-0833">Ubl conjugation pathway</keyword>
<dbReference type="PANTHER" id="PTHR12830">
    <property type="entry name" value="ANAPHASE-PROMOTING COMPLEX SUBUNIT 5"/>
    <property type="match status" value="1"/>
</dbReference>
<dbReference type="InterPro" id="IPR037679">
    <property type="entry name" value="Apc5"/>
</dbReference>
<sequence length="171" mass="18715">MNTVLYSWRSDLLVATGDLVGAWRLLGELRNEPAVADGEARVRLLLAESCVAVTAGGWAIAIPILVEALTVATRHHLAYLAALTHLHTANVQMHLGLMREAEASMAAGLSGVLAGGSVYDQACARLLHSKLAARLYHEVGYMEERNKCALEFRQFELNHPCQAYQLSMKNF</sequence>
<evidence type="ECO:0000256" key="4">
    <source>
        <dbReference type="ARBA" id="ARBA00023306"/>
    </source>
</evidence>
<evidence type="ECO:0000313" key="6">
    <source>
        <dbReference type="Proteomes" id="UP001292094"/>
    </source>
</evidence>
<organism evidence="5 6">
    <name type="scientific">Petrolisthes manimaculis</name>
    <dbReference type="NCBI Taxonomy" id="1843537"/>
    <lineage>
        <taxon>Eukaryota</taxon>
        <taxon>Metazoa</taxon>
        <taxon>Ecdysozoa</taxon>
        <taxon>Arthropoda</taxon>
        <taxon>Crustacea</taxon>
        <taxon>Multicrustacea</taxon>
        <taxon>Malacostraca</taxon>
        <taxon>Eumalacostraca</taxon>
        <taxon>Eucarida</taxon>
        <taxon>Decapoda</taxon>
        <taxon>Pleocyemata</taxon>
        <taxon>Anomura</taxon>
        <taxon>Galatheoidea</taxon>
        <taxon>Porcellanidae</taxon>
        <taxon>Petrolisthes</taxon>
    </lineage>
</organism>
<protein>
    <submittedName>
        <fullName evidence="5">Uncharacterized protein</fullName>
    </submittedName>
</protein>
<keyword evidence="1" id="KW-0132">Cell division</keyword>
<gene>
    <name evidence="5" type="ORF">Pmani_025852</name>
</gene>
<reference evidence="5" key="1">
    <citation type="submission" date="2023-11" db="EMBL/GenBank/DDBJ databases">
        <title>Genome assemblies of two species of porcelain crab, Petrolisthes cinctipes and Petrolisthes manimaculis (Anomura: Porcellanidae).</title>
        <authorList>
            <person name="Angst P."/>
        </authorList>
    </citation>
    <scope>NUCLEOTIDE SEQUENCE</scope>
    <source>
        <strain evidence="5">PB745_02</strain>
        <tissue evidence="5">Gill</tissue>
    </source>
</reference>
<dbReference type="GO" id="GO:0070979">
    <property type="term" value="P:protein K11-linked ubiquitination"/>
    <property type="evidence" value="ECO:0007669"/>
    <property type="project" value="TreeGrafter"/>
</dbReference>
<dbReference type="GO" id="GO:0031145">
    <property type="term" value="P:anaphase-promoting complex-dependent catabolic process"/>
    <property type="evidence" value="ECO:0007669"/>
    <property type="project" value="TreeGrafter"/>
</dbReference>
<dbReference type="PANTHER" id="PTHR12830:SF9">
    <property type="entry name" value="ANAPHASE-PROMOTING COMPLEX SUBUNIT 5"/>
    <property type="match status" value="1"/>
</dbReference>
<dbReference type="GO" id="GO:0051301">
    <property type="term" value="P:cell division"/>
    <property type="evidence" value="ECO:0007669"/>
    <property type="project" value="UniProtKB-KW"/>
</dbReference>
<evidence type="ECO:0000313" key="5">
    <source>
        <dbReference type="EMBL" id="KAK4302032.1"/>
    </source>
</evidence>
<comment type="caution">
    <text evidence="5">The sequence shown here is derived from an EMBL/GenBank/DDBJ whole genome shotgun (WGS) entry which is preliminary data.</text>
</comment>